<keyword evidence="2" id="KW-1185">Reference proteome</keyword>
<accession>A0A7J7LYV4</accession>
<evidence type="ECO:0000313" key="2">
    <source>
        <dbReference type="Proteomes" id="UP000541444"/>
    </source>
</evidence>
<dbReference type="EMBL" id="JACGCM010001879">
    <property type="protein sequence ID" value="KAF6147793.1"/>
    <property type="molecule type" value="Genomic_DNA"/>
</dbReference>
<gene>
    <name evidence="1" type="ORF">GIB67_006766</name>
</gene>
<sequence length="185" mass="19281">MFALNPICNAHVAAFNNVGGLDVFLGASSVVFGLILLLNATNPLVIAVPTSPAANPTTANCAPLKTNVPRRCASVKCAPDSNILVLGHLQKMEGSILADADADVGAKRYISTKLTIAPTTRVEKTKSSSLRPKLGRQAMSPATFELTPTTSSISTLNGNCGSAATLDLQPFRNMPMITPKILPPA</sequence>
<organism evidence="1 2">
    <name type="scientific">Kingdonia uniflora</name>
    <dbReference type="NCBI Taxonomy" id="39325"/>
    <lineage>
        <taxon>Eukaryota</taxon>
        <taxon>Viridiplantae</taxon>
        <taxon>Streptophyta</taxon>
        <taxon>Embryophyta</taxon>
        <taxon>Tracheophyta</taxon>
        <taxon>Spermatophyta</taxon>
        <taxon>Magnoliopsida</taxon>
        <taxon>Ranunculales</taxon>
        <taxon>Circaeasteraceae</taxon>
        <taxon>Kingdonia</taxon>
    </lineage>
</organism>
<name>A0A7J7LYV4_9MAGN</name>
<comment type="caution">
    <text evidence="1">The sequence shown here is derived from an EMBL/GenBank/DDBJ whole genome shotgun (WGS) entry which is preliminary data.</text>
</comment>
<protein>
    <submittedName>
        <fullName evidence="1">Uncharacterized protein</fullName>
    </submittedName>
</protein>
<dbReference type="AlphaFoldDB" id="A0A7J7LYV4"/>
<dbReference type="OrthoDB" id="1730486at2759"/>
<evidence type="ECO:0000313" key="1">
    <source>
        <dbReference type="EMBL" id="KAF6147793.1"/>
    </source>
</evidence>
<reference evidence="1 2" key="1">
    <citation type="journal article" date="2020" name="IScience">
        <title>Genome Sequencing of the Endangered Kingdonia uniflora (Circaeasteraceae, Ranunculales) Reveals Potential Mechanisms of Evolutionary Specialization.</title>
        <authorList>
            <person name="Sun Y."/>
            <person name="Deng T."/>
            <person name="Zhang A."/>
            <person name="Moore M.J."/>
            <person name="Landis J.B."/>
            <person name="Lin N."/>
            <person name="Zhang H."/>
            <person name="Zhang X."/>
            <person name="Huang J."/>
            <person name="Zhang X."/>
            <person name="Sun H."/>
            <person name="Wang H."/>
        </authorList>
    </citation>
    <scope>NUCLEOTIDE SEQUENCE [LARGE SCALE GENOMIC DNA]</scope>
    <source>
        <strain evidence="1">TB1705</strain>
        <tissue evidence="1">Leaf</tissue>
    </source>
</reference>
<dbReference type="Proteomes" id="UP000541444">
    <property type="component" value="Unassembled WGS sequence"/>
</dbReference>
<proteinExistence type="predicted"/>